<dbReference type="InterPro" id="IPR013424">
    <property type="entry name" value="Ice-binding_C"/>
</dbReference>
<dbReference type="AlphaFoldDB" id="T0AZ65"/>
<keyword evidence="4" id="KW-1185">Reference proteome</keyword>
<reference evidence="3 4" key="1">
    <citation type="submission" date="2013-06" db="EMBL/GenBank/DDBJ databases">
        <title>Draft genome sequence of Thauera terpenica.</title>
        <authorList>
            <person name="Liu B."/>
            <person name="Frostegard A.H."/>
            <person name="Shapleigh J.P."/>
        </authorList>
    </citation>
    <scope>NUCLEOTIDE SEQUENCE [LARGE SCALE GENOMIC DNA]</scope>
    <source>
        <strain evidence="3 4">58Eu</strain>
    </source>
</reference>
<feature type="signal peptide" evidence="1">
    <location>
        <begin position="1"/>
        <end position="26"/>
    </location>
</feature>
<organism evidence="3 4">
    <name type="scientific">Thauera terpenica 58Eu</name>
    <dbReference type="NCBI Taxonomy" id="1348657"/>
    <lineage>
        <taxon>Bacteria</taxon>
        <taxon>Pseudomonadati</taxon>
        <taxon>Pseudomonadota</taxon>
        <taxon>Betaproteobacteria</taxon>
        <taxon>Rhodocyclales</taxon>
        <taxon>Zoogloeaceae</taxon>
        <taxon>Thauera</taxon>
    </lineage>
</organism>
<evidence type="ECO:0000259" key="2">
    <source>
        <dbReference type="Pfam" id="PF07589"/>
    </source>
</evidence>
<evidence type="ECO:0000313" key="3">
    <source>
        <dbReference type="EMBL" id="EPZ15893.1"/>
    </source>
</evidence>
<comment type="caution">
    <text evidence="3">The sequence shown here is derived from an EMBL/GenBank/DDBJ whole genome shotgun (WGS) entry which is preliminary data.</text>
</comment>
<sequence>MLNTFSKMAAGGAVAFSMLVSMPASALVIDSNFQGWVDQYGDGNGAIANNDTFTGSWRDPLTFSKAKYNSWANFNLSGIASPVISAKLEIHAAIHPGGVSAPYQVDVFEVSTPLAALGSSAPGTAAYWDLREGELYTSALLADGDVLQLDLSLQALANINALLGSDFRVGFTNITTNLVDPDRTSGMYINGSGSLPGGSYAGPKLILGFANNNTVPEPASLALLGLGLAGLASIRRKPRAANELTGTV</sequence>
<dbReference type="RefSeq" id="WP_021248732.1">
    <property type="nucleotide sequence ID" value="NZ_ATJV01000048.1"/>
</dbReference>
<dbReference type="Pfam" id="PF07589">
    <property type="entry name" value="PEP-CTERM"/>
    <property type="match status" value="1"/>
</dbReference>
<feature type="chain" id="PRO_5004573779" description="Ice-binding protein C-terminal domain-containing protein" evidence="1">
    <location>
        <begin position="27"/>
        <end position="248"/>
    </location>
</feature>
<gene>
    <name evidence="3" type="ORF">M622_01620</name>
</gene>
<accession>T0AZ65</accession>
<dbReference type="Proteomes" id="UP000015455">
    <property type="component" value="Unassembled WGS sequence"/>
</dbReference>
<dbReference type="NCBIfam" id="TIGR02595">
    <property type="entry name" value="PEP_CTERM"/>
    <property type="match status" value="1"/>
</dbReference>
<keyword evidence="1" id="KW-0732">Signal</keyword>
<name>T0AZ65_9RHOO</name>
<proteinExistence type="predicted"/>
<protein>
    <recommendedName>
        <fullName evidence="2">Ice-binding protein C-terminal domain-containing protein</fullName>
    </recommendedName>
</protein>
<dbReference type="EMBL" id="ATJV01000048">
    <property type="protein sequence ID" value="EPZ15893.1"/>
    <property type="molecule type" value="Genomic_DNA"/>
</dbReference>
<feature type="domain" description="Ice-binding protein C-terminal" evidence="2">
    <location>
        <begin position="214"/>
        <end position="237"/>
    </location>
</feature>
<evidence type="ECO:0000256" key="1">
    <source>
        <dbReference type="SAM" id="SignalP"/>
    </source>
</evidence>
<evidence type="ECO:0000313" key="4">
    <source>
        <dbReference type="Proteomes" id="UP000015455"/>
    </source>
</evidence>